<reference evidence="4 5" key="1">
    <citation type="submission" date="2019-07" db="EMBL/GenBank/DDBJ databases">
        <title>Genomic Encyclopedia of Type Strains, Phase I: the one thousand microbial genomes (KMG-I) project.</title>
        <authorList>
            <person name="Kyrpides N."/>
        </authorList>
    </citation>
    <scope>NUCLEOTIDE SEQUENCE [LARGE SCALE GENOMIC DNA]</scope>
    <source>
        <strain evidence="4 5">DSM 13558</strain>
    </source>
</reference>
<feature type="chain" id="PRO_5038754551" evidence="2">
    <location>
        <begin position="21"/>
        <end position="289"/>
    </location>
</feature>
<dbReference type="OrthoDB" id="9774451at2"/>
<evidence type="ECO:0000256" key="1">
    <source>
        <dbReference type="ARBA" id="ARBA00022729"/>
    </source>
</evidence>
<dbReference type="SMART" id="SM00062">
    <property type="entry name" value="PBPb"/>
    <property type="match status" value="1"/>
</dbReference>
<dbReference type="AlphaFoldDB" id="A0A562JBM7"/>
<keyword evidence="1 2" id="KW-0732">Signal</keyword>
<feature type="domain" description="Solute-binding protein family 3/N-terminal" evidence="3">
    <location>
        <begin position="48"/>
        <end position="287"/>
    </location>
</feature>
<dbReference type="SUPFAM" id="SSF53850">
    <property type="entry name" value="Periplasmic binding protein-like II"/>
    <property type="match status" value="1"/>
</dbReference>
<accession>A0A562JBM7</accession>
<evidence type="ECO:0000313" key="4">
    <source>
        <dbReference type="EMBL" id="TWH80602.1"/>
    </source>
</evidence>
<gene>
    <name evidence="4" type="ORF">LY60_01864</name>
</gene>
<proteinExistence type="predicted"/>
<dbReference type="Gene3D" id="3.40.190.10">
    <property type="entry name" value="Periplasmic binding protein-like II"/>
    <property type="match status" value="2"/>
</dbReference>
<dbReference type="PANTHER" id="PTHR35936">
    <property type="entry name" value="MEMBRANE-BOUND LYTIC MUREIN TRANSGLYCOSYLASE F"/>
    <property type="match status" value="1"/>
</dbReference>
<evidence type="ECO:0000256" key="2">
    <source>
        <dbReference type="SAM" id="SignalP"/>
    </source>
</evidence>
<comment type="caution">
    <text evidence="4">The sequence shown here is derived from an EMBL/GenBank/DDBJ whole genome shotgun (WGS) entry which is preliminary data.</text>
</comment>
<evidence type="ECO:0000313" key="5">
    <source>
        <dbReference type="Proteomes" id="UP000315343"/>
    </source>
</evidence>
<dbReference type="InterPro" id="IPR001638">
    <property type="entry name" value="Solute-binding_3/MltF_N"/>
</dbReference>
<evidence type="ECO:0000259" key="3">
    <source>
        <dbReference type="SMART" id="SM00062"/>
    </source>
</evidence>
<dbReference type="Pfam" id="PF00497">
    <property type="entry name" value="SBP_bac_3"/>
    <property type="match status" value="1"/>
</dbReference>
<organism evidence="4 5">
    <name type="scientific">Sedimentibacter saalensis</name>
    <dbReference type="NCBI Taxonomy" id="130788"/>
    <lineage>
        <taxon>Bacteria</taxon>
        <taxon>Bacillati</taxon>
        <taxon>Bacillota</taxon>
        <taxon>Tissierellia</taxon>
        <taxon>Sedimentibacter</taxon>
    </lineage>
</organism>
<name>A0A562JBM7_9FIRM</name>
<keyword evidence="5" id="KW-1185">Reference proteome</keyword>
<dbReference type="RefSeq" id="WP_145082592.1">
    <property type="nucleotide sequence ID" value="NZ_DAMBUX010000003.1"/>
</dbReference>
<sequence>MKTTKLLAFLLTMTTIVTVAVGCTADKTTKEAAAEPKNRLEAIIERGYIEVATEPYFAPYEFIDPSKKGNEQYVGSDIKLAQYIADELGVELHIVPLEFSAVLSSITEKKYDLAISALSYTPARAQAMNMSKGYYFAEGGDGHGLLIRAEDAQNIKSAEDVADKVIVAQSGSLQELYVNEQIPKYKEFKRVSSTTDGFLMVQEKKADVCATSIPTAQLYIEANKDSGLMVVDSFEFYVDEKTSGTRIGIPLGEEELTDKINEIIDEVVNDGTFEQWHTEYTKYSKELGL</sequence>
<protein>
    <submittedName>
        <fullName evidence="4">Amino acid ABC transporter substrate-binding protein, PAAT family (TC 3.A.1.3.-)</fullName>
    </submittedName>
</protein>
<feature type="signal peptide" evidence="2">
    <location>
        <begin position="1"/>
        <end position="20"/>
    </location>
</feature>
<dbReference type="PANTHER" id="PTHR35936:SF17">
    <property type="entry name" value="ARGININE-BINDING EXTRACELLULAR PROTEIN ARTP"/>
    <property type="match status" value="1"/>
</dbReference>
<dbReference type="PROSITE" id="PS51257">
    <property type="entry name" value="PROKAR_LIPOPROTEIN"/>
    <property type="match status" value="1"/>
</dbReference>
<dbReference type="EMBL" id="VLKH01000004">
    <property type="protein sequence ID" value="TWH80602.1"/>
    <property type="molecule type" value="Genomic_DNA"/>
</dbReference>
<dbReference type="Proteomes" id="UP000315343">
    <property type="component" value="Unassembled WGS sequence"/>
</dbReference>